<dbReference type="InParanoid" id="A0A804LHM8"/>
<dbReference type="PANTHER" id="PTHR34686">
    <property type="entry name" value="MATERNAL EFFECT EMBRYO ARREST PROTEIN"/>
    <property type="match status" value="1"/>
</dbReference>
<sequence>MSRPPNRSDAHLSAEDEAALEAEVREYYDDAAPKRHTKPSRSEHSAVYVDALVPDVGGNSHPELDKFQELEAHTERLVYEGANVGDEFVETEYYKDLGGVGEQHHTTGTGFIKMDKAKGAPFKLSEDPNAEERHASCRGNPATNEWIPSANTVRLGVPGVRQAKQKRQLRDCISPAMRIQTGAFHHYH</sequence>
<dbReference type="OrthoDB" id="1918800at2759"/>
<gene>
    <name evidence="1" type="primary">LOC100275298</name>
</gene>
<evidence type="ECO:0007829" key="3">
    <source>
        <dbReference type="PeptideAtlas" id="A0A804LHM8"/>
    </source>
</evidence>
<dbReference type="FunCoup" id="A0A804LHM8">
    <property type="interactions" value="2844"/>
</dbReference>
<keyword evidence="2" id="KW-1185">Reference proteome</keyword>
<keyword evidence="3" id="KW-1267">Proteomics identification</keyword>
<organism evidence="1 2">
    <name type="scientific">Zea mays</name>
    <name type="common">Maize</name>
    <dbReference type="NCBI Taxonomy" id="4577"/>
    <lineage>
        <taxon>Eukaryota</taxon>
        <taxon>Viridiplantae</taxon>
        <taxon>Streptophyta</taxon>
        <taxon>Embryophyta</taxon>
        <taxon>Tracheophyta</taxon>
        <taxon>Spermatophyta</taxon>
        <taxon>Magnoliopsida</taxon>
        <taxon>Liliopsida</taxon>
        <taxon>Poales</taxon>
        <taxon>Poaceae</taxon>
        <taxon>PACMAD clade</taxon>
        <taxon>Panicoideae</taxon>
        <taxon>Andropogonodae</taxon>
        <taxon>Andropogoneae</taxon>
        <taxon>Tripsacinae</taxon>
        <taxon>Zea</taxon>
    </lineage>
</organism>
<protein>
    <recommendedName>
        <fullName evidence="4">Maternal effect embryo arrest 59</fullName>
    </recommendedName>
</protein>
<dbReference type="EnsemblPlants" id="Zm00001eb011820_T003">
    <property type="protein sequence ID" value="Zm00001eb011820_P003"/>
    <property type="gene ID" value="Zm00001eb011820"/>
</dbReference>
<dbReference type="Proteomes" id="UP000007305">
    <property type="component" value="Chromosome 1"/>
</dbReference>
<name>A0A804LHM8_MAIZE</name>
<evidence type="ECO:0000313" key="1">
    <source>
        <dbReference type="EnsemblPlants" id="Zm00001eb011820_P003"/>
    </source>
</evidence>
<reference evidence="1" key="3">
    <citation type="submission" date="2021-05" db="UniProtKB">
        <authorList>
            <consortium name="EnsemblPlants"/>
        </authorList>
    </citation>
    <scope>IDENTIFICATION</scope>
    <source>
        <strain evidence="1">cv. B73</strain>
    </source>
</reference>
<dbReference type="AlphaFoldDB" id="A0A804LHM8"/>
<reference evidence="1" key="2">
    <citation type="submission" date="2019-07" db="EMBL/GenBank/DDBJ databases">
        <authorList>
            <person name="Seetharam A."/>
            <person name="Woodhouse M."/>
            <person name="Cannon E."/>
        </authorList>
    </citation>
    <scope>NUCLEOTIDE SEQUENCE [LARGE SCALE GENOMIC DNA]</scope>
    <source>
        <strain evidence="1">cv. B73</strain>
    </source>
</reference>
<dbReference type="PANTHER" id="PTHR34686:SF6">
    <property type="entry name" value="EXPRESSED PROTEIN"/>
    <property type="match status" value="1"/>
</dbReference>
<proteinExistence type="evidence at protein level"/>
<accession>A0A804LHM8</accession>
<evidence type="ECO:0000313" key="2">
    <source>
        <dbReference type="Proteomes" id="UP000007305"/>
    </source>
</evidence>
<evidence type="ECO:0008006" key="4">
    <source>
        <dbReference type="Google" id="ProtNLM"/>
    </source>
</evidence>
<dbReference type="Gramene" id="Zm00001eb011820_T003">
    <property type="protein sequence ID" value="Zm00001eb011820_P003"/>
    <property type="gene ID" value="Zm00001eb011820"/>
</dbReference>
<reference evidence="2" key="1">
    <citation type="submission" date="2015-12" db="EMBL/GenBank/DDBJ databases">
        <title>Update maize B73 reference genome by single molecule sequencing technologies.</title>
        <authorList>
            <consortium name="Maize Genome Sequencing Project"/>
            <person name="Ware D."/>
        </authorList>
    </citation>
    <scope>NUCLEOTIDE SEQUENCE [LARGE SCALE GENOMIC DNA]</scope>
    <source>
        <strain evidence="2">cv. B73</strain>
    </source>
</reference>